<evidence type="ECO:0000313" key="1">
    <source>
        <dbReference type="EMBL" id="SFP50272.1"/>
    </source>
</evidence>
<dbReference type="STRING" id="1079859.SAMN04515674_103387"/>
<dbReference type="SUPFAM" id="SSF63825">
    <property type="entry name" value="YWTD domain"/>
    <property type="match status" value="1"/>
</dbReference>
<dbReference type="Proteomes" id="UP000199306">
    <property type="component" value="Unassembled WGS sequence"/>
</dbReference>
<sequence length="316" mass="35464">MISSSITIKLTSFVFFTSLIFLSCGESPAPVVNQEAKFGEAEDRGIIENTALDEASGLVAGRVNPNMLWSHNDSGDYNRIFLIDKFGKGQKQFILEGAENRDWEDIAISGDASGATIYVGDIGDNNSVYPSCAIYRFQEPKVSDSTPPSSTIKNVEKISYIYPDGARDAECLMVDHQTKDIYILSKREDRKRLYRLPYPQSTTGITTAEFVGELDFSFPVGTSNDIKKAFYITAGDIAQNNQEIIIKSYIQVFYWKRGTNESIYNTLKRPAKVLPYKVEPQGEGICFIPDALGYYTISEESDSKEPVHLYFYARKQ</sequence>
<dbReference type="OrthoDB" id="9798438at2"/>
<dbReference type="EMBL" id="FOXH01000003">
    <property type="protein sequence ID" value="SFP50272.1"/>
    <property type="molecule type" value="Genomic_DNA"/>
</dbReference>
<dbReference type="RefSeq" id="WP_092014728.1">
    <property type="nucleotide sequence ID" value="NZ_FOXH01000003.1"/>
</dbReference>
<evidence type="ECO:0008006" key="3">
    <source>
        <dbReference type="Google" id="ProtNLM"/>
    </source>
</evidence>
<name>A0A1I5QVK8_9BACT</name>
<evidence type="ECO:0000313" key="2">
    <source>
        <dbReference type="Proteomes" id="UP000199306"/>
    </source>
</evidence>
<proteinExistence type="predicted"/>
<keyword evidence="2" id="KW-1185">Reference proteome</keyword>
<dbReference type="AlphaFoldDB" id="A0A1I5QVK8"/>
<organism evidence="1 2">
    <name type="scientific">Pseudarcicella hirudinis</name>
    <dbReference type="NCBI Taxonomy" id="1079859"/>
    <lineage>
        <taxon>Bacteria</taxon>
        <taxon>Pseudomonadati</taxon>
        <taxon>Bacteroidota</taxon>
        <taxon>Cytophagia</taxon>
        <taxon>Cytophagales</taxon>
        <taxon>Flectobacillaceae</taxon>
        <taxon>Pseudarcicella</taxon>
    </lineage>
</organism>
<protein>
    <recommendedName>
        <fullName evidence="3">PE-PGRS family protein</fullName>
    </recommendedName>
</protein>
<reference evidence="1 2" key="1">
    <citation type="submission" date="2016-10" db="EMBL/GenBank/DDBJ databases">
        <authorList>
            <person name="de Groot N.N."/>
        </authorList>
    </citation>
    <scope>NUCLEOTIDE SEQUENCE [LARGE SCALE GENOMIC DNA]</scope>
    <source>
        <strain evidence="2">E92,LMG 26720,CCM 7988</strain>
    </source>
</reference>
<accession>A0A1I5QVK8</accession>
<gene>
    <name evidence="1" type="ORF">SAMN04515674_103387</name>
</gene>